<evidence type="ECO:0000256" key="2">
    <source>
        <dbReference type="SAM" id="Phobius"/>
    </source>
</evidence>
<gene>
    <name evidence="3" type="ORF">CCH79_00009545</name>
</gene>
<evidence type="ECO:0000313" key="3">
    <source>
        <dbReference type="EMBL" id="PWA21156.1"/>
    </source>
</evidence>
<dbReference type="Proteomes" id="UP000250572">
    <property type="component" value="Unassembled WGS sequence"/>
</dbReference>
<dbReference type="AlphaFoldDB" id="A0A315VPH8"/>
<feature type="transmembrane region" description="Helical" evidence="2">
    <location>
        <begin position="12"/>
        <end position="33"/>
    </location>
</feature>
<evidence type="ECO:0000256" key="1">
    <source>
        <dbReference type="SAM" id="Coils"/>
    </source>
</evidence>
<keyword evidence="1" id="KW-0175">Coiled coil</keyword>
<accession>A0A315VPH8</accession>
<reference evidence="3 4" key="1">
    <citation type="journal article" date="2018" name="G3 (Bethesda)">
        <title>A High-Quality Reference Genome for the Invasive Mosquitofish Gambusia affinis Using a Chicago Library.</title>
        <authorList>
            <person name="Hoffberg S.L."/>
            <person name="Troendle N.J."/>
            <person name="Glenn T.C."/>
            <person name="Mahmud O."/>
            <person name="Louha S."/>
            <person name="Chalopin D."/>
            <person name="Bennetzen J.L."/>
            <person name="Mauricio R."/>
        </authorList>
    </citation>
    <scope>NUCLEOTIDE SEQUENCE [LARGE SCALE GENOMIC DNA]</scope>
    <source>
        <strain evidence="3">NE01/NJP1002.9</strain>
        <tissue evidence="3">Muscle</tissue>
    </source>
</reference>
<dbReference type="EMBL" id="NHOQ01001911">
    <property type="protein sequence ID" value="PWA21156.1"/>
    <property type="molecule type" value="Genomic_DNA"/>
</dbReference>
<keyword evidence="2" id="KW-0472">Membrane</keyword>
<feature type="coiled-coil region" evidence="1">
    <location>
        <begin position="114"/>
        <end position="148"/>
    </location>
</feature>
<keyword evidence="2" id="KW-0812">Transmembrane</keyword>
<comment type="caution">
    <text evidence="3">The sequence shown here is derived from an EMBL/GenBank/DDBJ whole genome shotgun (WGS) entry which is preliminary data.</text>
</comment>
<name>A0A315VPH8_GAMAF</name>
<organism evidence="3 4">
    <name type="scientific">Gambusia affinis</name>
    <name type="common">Western mosquitofish</name>
    <name type="synonym">Heterandria affinis</name>
    <dbReference type="NCBI Taxonomy" id="33528"/>
    <lineage>
        <taxon>Eukaryota</taxon>
        <taxon>Metazoa</taxon>
        <taxon>Chordata</taxon>
        <taxon>Craniata</taxon>
        <taxon>Vertebrata</taxon>
        <taxon>Euteleostomi</taxon>
        <taxon>Actinopterygii</taxon>
        <taxon>Neopterygii</taxon>
        <taxon>Teleostei</taxon>
        <taxon>Neoteleostei</taxon>
        <taxon>Acanthomorphata</taxon>
        <taxon>Ovalentaria</taxon>
        <taxon>Atherinomorphae</taxon>
        <taxon>Cyprinodontiformes</taxon>
        <taxon>Poeciliidae</taxon>
        <taxon>Poeciliinae</taxon>
        <taxon>Gambusia</taxon>
    </lineage>
</organism>
<protein>
    <submittedName>
        <fullName evidence="3">Uncharacterized protein</fullName>
    </submittedName>
</protein>
<sequence>MASKTSNKVQNVVMGLLALWSIISIIIIVVWATSPDLKGSAQCRAELQEATKKLEGAKVVFDKDRRALEEKAVEAWKEQDRLKADILLLLGRLNTTNVTLEECWLRNVVLAENITALQDDVRLLQQREANLTEQLGLQKEHIEALQQNLTQAFHQTESCFNLKTAAESQMSAAQSQTKACESKQQYLEKQLQKCKVSESEARKVNQAGSSVSPSRNSAATPLAGIPALTLLICAALHLITCEYQQLL</sequence>
<keyword evidence="2" id="KW-1133">Transmembrane helix</keyword>
<keyword evidence="4" id="KW-1185">Reference proteome</keyword>
<proteinExistence type="predicted"/>
<evidence type="ECO:0000313" key="4">
    <source>
        <dbReference type="Proteomes" id="UP000250572"/>
    </source>
</evidence>